<dbReference type="PANTHER" id="PTHR30435:SF2">
    <property type="entry name" value="FLAGELLAR BASAL-BODY ROD PROTEIN FLGC"/>
    <property type="match status" value="1"/>
</dbReference>
<evidence type="ECO:0000256" key="6">
    <source>
        <dbReference type="RuleBase" id="RU362062"/>
    </source>
</evidence>
<dbReference type="GO" id="GO:0071978">
    <property type="term" value="P:bacterial-type flagellum-dependent swarming motility"/>
    <property type="evidence" value="ECO:0007669"/>
    <property type="project" value="TreeGrafter"/>
</dbReference>
<dbReference type="Pfam" id="PF06429">
    <property type="entry name" value="Flg_bbr_C"/>
    <property type="match status" value="1"/>
</dbReference>
<comment type="subcellular location">
    <subcellularLocation>
        <location evidence="1 6">Bacterial flagellum basal body</location>
    </subcellularLocation>
</comment>
<dbReference type="Proteomes" id="UP000054773">
    <property type="component" value="Unassembled WGS sequence"/>
</dbReference>
<keyword evidence="8" id="KW-0282">Flagellum</keyword>
<keyword evidence="8" id="KW-0969">Cilium</keyword>
<evidence type="ECO:0000256" key="4">
    <source>
        <dbReference type="ARBA" id="ARBA00023143"/>
    </source>
</evidence>
<feature type="domain" description="Flagellar basal-body/hook protein C-terminal" evidence="7">
    <location>
        <begin position="98"/>
        <end position="142"/>
    </location>
</feature>
<gene>
    <name evidence="8" type="primary">flgC</name>
    <name evidence="8" type="ORF">Lery_2346</name>
</gene>
<comment type="caution">
    <text evidence="8">The sequence shown here is derived from an EMBL/GenBank/DDBJ whole genome shotgun (WGS) entry which is preliminary data.</text>
</comment>
<reference evidence="8 9" key="1">
    <citation type="submission" date="2015-11" db="EMBL/GenBank/DDBJ databases">
        <title>Genomic analysis of 38 Legionella species identifies large and diverse effector repertoires.</title>
        <authorList>
            <person name="Burstein D."/>
            <person name="Amaro F."/>
            <person name="Zusman T."/>
            <person name="Lifshitz Z."/>
            <person name="Cohen O."/>
            <person name="Gilbert J.A."/>
            <person name="Pupko T."/>
            <person name="Shuman H.A."/>
            <person name="Segal G."/>
        </authorList>
    </citation>
    <scope>NUCLEOTIDE SEQUENCE [LARGE SCALE GENOMIC DNA]</scope>
    <source>
        <strain evidence="8 9">SE-32A-C8</strain>
    </source>
</reference>
<evidence type="ECO:0000313" key="9">
    <source>
        <dbReference type="Proteomes" id="UP000054773"/>
    </source>
</evidence>
<evidence type="ECO:0000259" key="7">
    <source>
        <dbReference type="Pfam" id="PF06429"/>
    </source>
</evidence>
<evidence type="ECO:0000256" key="1">
    <source>
        <dbReference type="ARBA" id="ARBA00004117"/>
    </source>
</evidence>
<dbReference type="EMBL" id="LNYA01000034">
    <property type="protein sequence ID" value="KTC94179.1"/>
    <property type="molecule type" value="Genomic_DNA"/>
</dbReference>
<comment type="subunit">
    <text evidence="5 6">The basal body constitutes a major portion of the flagellar organelle and consists of four rings (L,P,S, and M) mounted on a central rod. The rod consists of about 26 subunits of FlgG in the distal portion, and FlgB, FlgC and FlgF are thought to build up the proximal portion of the rod with about 6 subunits each.</text>
</comment>
<dbReference type="OrthoDB" id="9794148at2"/>
<keyword evidence="4 6" id="KW-0975">Bacterial flagellum</keyword>
<dbReference type="AlphaFoldDB" id="A0A0W0TF24"/>
<accession>A0A0W0TF24</accession>
<evidence type="ECO:0000313" key="8">
    <source>
        <dbReference type="EMBL" id="KTC94179.1"/>
    </source>
</evidence>
<keyword evidence="8" id="KW-0966">Cell projection</keyword>
<dbReference type="InterPro" id="IPR019776">
    <property type="entry name" value="Flagellar_basal_body_rod_CS"/>
</dbReference>
<protein>
    <recommendedName>
        <fullName evidence="3 6">Flagellar basal-body rod protein FlgC</fullName>
    </recommendedName>
</protein>
<dbReference type="RefSeq" id="WP_058527464.1">
    <property type="nucleotide sequence ID" value="NZ_CAAAHY010000026.1"/>
</dbReference>
<dbReference type="GO" id="GO:0030694">
    <property type="term" value="C:bacterial-type flagellum basal body, rod"/>
    <property type="evidence" value="ECO:0007669"/>
    <property type="project" value="UniProtKB-UniRule"/>
</dbReference>
<evidence type="ECO:0000256" key="3">
    <source>
        <dbReference type="ARBA" id="ARBA00017941"/>
    </source>
</evidence>
<dbReference type="NCBIfam" id="TIGR01395">
    <property type="entry name" value="FlgC"/>
    <property type="match status" value="1"/>
</dbReference>
<keyword evidence="9" id="KW-1185">Reference proteome</keyword>
<dbReference type="PANTHER" id="PTHR30435">
    <property type="entry name" value="FLAGELLAR PROTEIN"/>
    <property type="match status" value="1"/>
</dbReference>
<dbReference type="PATRIC" id="fig|448.7.peg.2465"/>
<sequence length="144" mass="15541">MSLNTIFDIASSGLVAETTRMSTSASNMSNANVVAGNPDDVYRPQYPLFQSMQEQANLSVRNAIAGSAAAGVQVAGIYESELEPVLRYDPSNPLANEAGYVYVPNVNFVEEMANMISASRAYQVNLEVISSAKQLMQRTLQLGQ</sequence>
<name>A0A0W0TF24_LEGER</name>
<evidence type="ECO:0000256" key="5">
    <source>
        <dbReference type="ARBA" id="ARBA00025933"/>
    </source>
</evidence>
<dbReference type="InterPro" id="IPR006299">
    <property type="entry name" value="FlgC"/>
</dbReference>
<dbReference type="PROSITE" id="PS00588">
    <property type="entry name" value="FLAGELLA_BB_ROD"/>
    <property type="match status" value="1"/>
</dbReference>
<evidence type="ECO:0000256" key="2">
    <source>
        <dbReference type="ARBA" id="ARBA00009677"/>
    </source>
</evidence>
<dbReference type="InterPro" id="IPR010930">
    <property type="entry name" value="Flg_bb/hook_C_dom"/>
</dbReference>
<organism evidence="8 9">
    <name type="scientific">Legionella erythra</name>
    <dbReference type="NCBI Taxonomy" id="448"/>
    <lineage>
        <taxon>Bacteria</taxon>
        <taxon>Pseudomonadati</taxon>
        <taxon>Pseudomonadota</taxon>
        <taxon>Gammaproteobacteria</taxon>
        <taxon>Legionellales</taxon>
        <taxon>Legionellaceae</taxon>
        <taxon>Legionella</taxon>
    </lineage>
</organism>
<proteinExistence type="inferred from homology"/>
<comment type="similarity">
    <text evidence="2">Belongs to the flagella basal body rod proteins family.</text>
</comment>
<dbReference type="STRING" id="448.Lery_2346"/>